<dbReference type="Gene3D" id="1.10.3130.10">
    <property type="entry name" value="serine acetyltransferase, domain 1"/>
    <property type="match status" value="1"/>
</dbReference>
<dbReference type="PANTHER" id="PTHR42811">
    <property type="entry name" value="SERINE ACETYLTRANSFERASE"/>
    <property type="match status" value="1"/>
</dbReference>
<dbReference type="GO" id="GO:0008652">
    <property type="term" value="P:amino acid biosynthetic process"/>
    <property type="evidence" value="ECO:0007669"/>
    <property type="project" value="UniProtKB-KW"/>
</dbReference>
<keyword evidence="3" id="KW-0808">Transferase</keyword>
<dbReference type="RefSeq" id="WP_282200957.1">
    <property type="nucleotide sequence ID" value="NZ_BOQE01000001.1"/>
</dbReference>
<comment type="caution">
    <text evidence="5">The sequence shown here is derived from an EMBL/GenBank/DDBJ whole genome shotgun (WGS) entry which is preliminary data.</text>
</comment>
<name>A0AAV4LL41_9BACL</name>
<keyword evidence="4" id="KW-0012">Acyltransferase</keyword>
<organism evidence="5 6">
    <name type="scientific">Collibacillus ludicampi</name>
    <dbReference type="NCBI Taxonomy" id="2771369"/>
    <lineage>
        <taxon>Bacteria</taxon>
        <taxon>Bacillati</taxon>
        <taxon>Bacillota</taxon>
        <taxon>Bacilli</taxon>
        <taxon>Bacillales</taxon>
        <taxon>Alicyclobacillaceae</taxon>
        <taxon>Collibacillus</taxon>
    </lineage>
</organism>
<evidence type="ECO:0000256" key="4">
    <source>
        <dbReference type="ARBA" id="ARBA00023315"/>
    </source>
</evidence>
<dbReference type="AlphaFoldDB" id="A0AAV4LL41"/>
<evidence type="ECO:0000313" key="5">
    <source>
        <dbReference type="EMBL" id="GIM48042.1"/>
    </source>
</evidence>
<reference evidence="5" key="1">
    <citation type="journal article" date="2023" name="Int. J. Syst. Evol. Microbiol.">
        <title>Collibacillus ludicampi gen. nov., sp. nov., a new soil bacterium of the family Alicyclobacillaceae.</title>
        <authorList>
            <person name="Jojima T."/>
            <person name="Ioku Y."/>
            <person name="Fukuta Y."/>
            <person name="Shirasaka N."/>
            <person name="Matsumura Y."/>
            <person name="Mori M."/>
        </authorList>
    </citation>
    <scope>NUCLEOTIDE SEQUENCE</scope>
    <source>
        <strain evidence="5">TP075</strain>
    </source>
</reference>
<dbReference type="InterPro" id="IPR053376">
    <property type="entry name" value="Serine_acetyltransferase"/>
</dbReference>
<keyword evidence="6" id="KW-1185">Reference proteome</keyword>
<evidence type="ECO:0000256" key="1">
    <source>
        <dbReference type="ARBA" id="ARBA00004876"/>
    </source>
</evidence>
<dbReference type="InterPro" id="IPR011004">
    <property type="entry name" value="Trimer_LpxA-like_sf"/>
</dbReference>
<proteinExistence type="predicted"/>
<dbReference type="EMBL" id="BOQE01000001">
    <property type="protein sequence ID" value="GIM48042.1"/>
    <property type="molecule type" value="Genomic_DNA"/>
</dbReference>
<evidence type="ECO:0000313" key="6">
    <source>
        <dbReference type="Proteomes" id="UP001057291"/>
    </source>
</evidence>
<protein>
    <submittedName>
        <fullName evidence="5">Serine acetyltransferase</fullName>
    </submittedName>
</protein>
<comment type="pathway">
    <text evidence="1">Amino-acid biosynthesis; L-cysteine biosynthesis; L-cysteine from L-serine: step 1/2.</text>
</comment>
<dbReference type="NCBIfam" id="NF041874">
    <property type="entry name" value="EPS_EpsC"/>
    <property type="match status" value="1"/>
</dbReference>
<keyword evidence="2" id="KW-0028">Amino-acid biosynthesis</keyword>
<dbReference type="SUPFAM" id="SSF51161">
    <property type="entry name" value="Trimeric LpxA-like enzymes"/>
    <property type="match status" value="1"/>
</dbReference>
<evidence type="ECO:0000256" key="2">
    <source>
        <dbReference type="ARBA" id="ARBA00022605"/>
    </source>
</evidence>
<accession>A0AAV4LL41</accession>
<dbReference type="InterPro" id="IPR042122">
    <property type="entry name" value="Ser_AcTrfase_N_sf"/>
</dbReference>
<evidence type="ECO:0000256" key="3">
    <source>
        <dbReference type="ARBA" id="ARBA00022679"/>
    </source>
</evidence>
<dbReference type="InterPro" id="IPR045304">
    <property type="entry name" value="LbH_SAT"/>
</dbReference>
<sequence>MVERVFKSFADVANQLCEGYQNHSALQGQSRIFPNRKHVIQSLEDMQGILLPGYYSDEIHHAVSLIERLGSLQWSLSRQLHDSVPHDCPQGKCETFFCEVFQHAFSDAIQLIEKLPAIREILNTDVQAAFRGDPAAKNYDEIILSYPGILAIMTHRIAHEIFKLGYHMIARIMSEHAHSLTGIDIHPGATIGRYFFIDHGTGVVIGETCVIGDNVKVYQGVTLGALSFQRDMDGNIIRDSKKRHPTIEDDVTIYSGATILGGDTVIGRGSVIGGNVWLTKSVPPGSKVITKPEIQMFTSEI</sequence>
<dbReference type="CDD" id="cd03354">
    <property type="entry name" value="LbH_SAT"/>
    <property type="match status" value="1"/>
</dbReference>
<gene>
    <name evidence="5" type="ORF">DNHGIG_35910</name>
</gene>
<dbReference type="GO" id="GO:0016746">
    <property type="term" value="F:acyltransferase activity"/>
    <property type="evidence" value="ECO:0007669"/>
    <property type="project" value="UniProtKB-KW"/>
</dbReference>
<dbReference type="Gene3D" id="2.160.10.10">
    <property type="entry name" value="Hexapeptide repeat proteins"/>
    <property type="match status" value="1"/>
</dbReference>
<dbReference type="Proteomes" id="UP001057291">
    <property type="component" value="Unassembled WGS sequence"/>
</dbReference>